<dbReference type="InterPro" id="IPR010496">
    <property type="entry name" value="AL/BT2_dom"/>
</dbReference>
<keyword evidence="3" id="KW-1185">Reference proteome</keyword>
<dbReference type="EMBL" id="JAIXNE010000010">
    <property type="protein sequence ID" value="MCA6079164.1"/>
    <property type="molecule type" value="Genomic_DNA"/>
</dbReference>
<comment type="caution">
    <text evidence="2">The sequence shown here is derived from an EMBL/GenBank/DDBJ whole genome shotgun (WGS) entry which is preliminary data.</text>
</comment>
<protein>
    <submittedName>
        <fullName evidence="2">DUF1080 domain-containing protein</fullName>
    </submittedName>
</protein>
<dbReference type="RefSeq" id="WP_225700025.1">
    <property type="nucleotide sequence ID" value="NZ_JAIXNE010000010.1"/>
</dbReference>
<dbReference type="AlphaFoldDB" id="A0A9X1HVR7"/>
<evidence type="ECO:0000259" key="1">
    <source>
        <dbReference type="Pfam" id="PF06439"/>
    </source>
</evidence>
<evidence type="ECO:0000313" key="3">
    <source>
        <dbReference type="Proteomes" id="UP001139409"/>
    </source>
</evidence>
<dbReference type="Pfam" id="PF06439">
    <property type="entry name" value="3keto-disac_hyd"/>
    <property type="match status" value="1"/>
</dbReference>
<name>A0A9X1HVR7_9BACT</name>
<organism evidence="2 3">
    <name type="scientific">Fulvivirga sedimenti</name>
    <dbReference type="NCBI Taxonomy" id="2879465"/>
    <lineage>
        <taxon>Bacteria</taxon>
        <taxon>Pseudomonadati</taxon>
        <taxon>Bacteroidota</taxon>
        <taxon>Cytophagia</taxon>
        <taxon>Cytophagales</taxon>
        <taxon>Fulvivirgaceae</taxon>
        <taxon>Fulvivirga</taxon>
    </lineage>
</organism>
<evidence type="ECO:0000313" key="2">
    <source>
        <dbReference type="EMBL" id="MCA6079164.1"/>
    </source>
</evidence>
<gene>
    <name evidence="2" type="ORF">LDX50_30105</name>
</gene>
<reference evidence="2" key="1">
    <citation type="submission" date="2021-09" db="EMBL/GenBank/DDBJ databases">
        <title>Fulvivirga sp. isolated from coastal sediment.</title>
        <authorList>
            <person name="Yu H."/>
        </authorList>
    </citation>
    <scope>NUCLEOTIDE SEQUENCE</scope>
    <source>
        <strain evidence="2">1062</strain>
    </source>
</reference>
<accession>A0A9X1HVR7</accession>
<proteinExistence type="predicted"/>
<dbReference type="Proteomes" id="UP001139409">
    <property type="component" value="Unassembled WGS sequence"/>
</dbReference>
<sequence>MKNLTNAVSGLIAMTMFWSCGKSADSTESSEMSEEPVTEEVVMTAPNTLTEEEQNAGWKLLFDGATTNGWRNFKSDSIGAAWQVQDGTLYLDTSEKDGWQVKHGGDIITDEIYENYELSLQWKIDTGANSGIIYHVQEGDEYNYVWQTGPEMQILDDDRHPDGKIDKHRVGDLYDLIEGTNKVINPPGEWNTVRIVSNQGKIEHWLNGVKIVSADMNSPEWTALVAGSKFAQMPGFGKYTKGHIALQDHGNPVWFRNIKIRVL</sequence>
<dbReference type="Gene3D" id="2.60.120.560">
    <property type="entry name" value="Exo-inulinase, domain 1"/>
    <property type="match status" value="1"/>
</dbReference>
<dbReference type="GO" id="GO:0016787">
    <property type="term" value="F:hydrolase activity"/>
    <property type="evidence" value="ECO:0007669"/>
    <property type="project" value="InterPro"/>
</dbReference>
<feature type="domain" description="3-keto-alpha-glucoside-1,2-lyase/3-keto-2-hydroxy-glucal hydratase" evidence="1">
    <location>
        <begin position="57"/>
        <end position="261"/>
    </location>
</feature>